<dbReference type="GO" id="GO:0003725">
    <property type="term" value="F:double-stranded RNA binding"/>
    <property type="evidence" value="ECO:0007669"/>
    <property type="project" value="TreeGrafter"/>
</dbReference>
<comment type="subcellular location">
    <subcellularLocation>
        <location evidence="2 15">Cytoplasm</location>
    </subcellularLocation>
</comment>
<dbReference type="InterPro" id="IPR014720">
    <property type="entry name" value="dsRBD_dom"/>
</dbReference>
<keyword evidence="12 15" id="KW-0378">Hydrolase</keyword>
<dbReference type="GO" id="GO:0010468">
    <property type="term" value="P:regulation of gene expression"/>
    <property type="evidence" value="ECO:0007669"/>
    <property type="project" value="TreeGrafter"/>
</dbReference>
<comment type="catalytic activity">
    <reaction evidence="1 15">
        <text>Endonucleolytic cleavage to 5'-phosphomonoester.</text>
        <dbReference type="EC" id="3.1.26.3"/>
    </reaction>
</comment>
<dbReference type="PROSITE" id="PS50137">
    <property type="entry name" value="DS_RBD"/>
    <property type="match status" value="1"/>
</dbReference>
<dbReference type="PANTHER" id="PTHR11207">
    <property type="entry name" value="RIBONUCLEASE III"/>
    <property type="match status" value="1"/>
</dbReference>
<keyword evidence="13 15" id="KW-0460">Magnesium</keyword>
<protein>
    <recommendedName>
        <fullName evidence="15">Ribonuclease 3</fullName>
        <ecNumber evidence="15">3.1.26.3</ecNumber>
    </recommendedName>
    <alternativeName>
        <fullName evidence="15">Ribonuclease III</fullName>
        <shortName evidence="15">RNase III</shortName>
    </alternativeName>
</protein>
<dbReference type="NCBIfam" id="TIGR02191">
    <property type="entry name" value="RNaseIII"/>
    <property type="match status" value="1"/>
</dbReference>
<evidence type="ECO:0000256" key="10">
    <source>
        <dbReference type="ARBA" id="ARBA00022723"/>
    </source>
</evidence>
<dbReference type="Pfam" id="PF00035">
    <property type="entry name" value="dsrm"/>
    <property type="match status" value="1"/>
</dbReference>
<sequence length="375" mass="42179">MPRKKKPLLSIYWDCQNIKITSELADKLVNFVKTRGSVSHQRAYSNWKQENGDRAKYIERLGFERIDVPDTSKNSVDYQLIVDATQEAFGDKSADIFIIVSGDGDFSGLLSILKAQGKKTVVFAREGGSSKVLLDLADEVQPIERSPDTAKLPVFRDVSLLIRALTHRSYVNEHANAGEDNERLEFLGDSVLNFLSSRFLFNRYPEINEAQLTRLRSALVDEVQLADFANYLEIGKQIRLGKGAIKDKGYNNESLLSDTFEAIVGGYFLDSGLDAVWEFIEPLFIAAAESFDDMQTDISAPILVDSKNRFQQWTLEHFSCHPEYIIVDQSGPDHHKEFTAEVQVQGKVYGMGRGRTKKEAEKRAAENGLKKVGVL</sequence>
<dbReference type="HAMAP" id="MF_00104">
    <property type="entry name" value="RNase_III"/>
    <property type="match status" value="1"/>
</dbReference>
<dbReference type="Gene3D" id="1.10.1520.10">
    <property type="entry name" value="Ribonuclease III domain"/>
    <property type="match status" value="1"/>
</dbReference>
<reference evidence="18 19" key="1">
    <citation type="submission" date="2020-04" db="EMBL/GenBank/DDBJ databases">
        <authorList>
            <person name="Basu S."/>
            <person name="Maruthanayagam V."/>
            <person name="Chakraborty S."/>
            <person name="Pramanik A."/>
            <person name="Mukherjee J."/>
            <person name="Brink B."/>
        </authorList>
    </citation>
    <scope>NUCLEOTIDE SEQUENCE [LARGE SCALE GENOMIC DNA]</scope>
    <source>
        <strain evidence="18 19">AP17</strain>
    </source>
</reference>
<keyword evidence="6 15" id="KW-0698">rRNA processing</keyword>
<dbReference type="SMART" id="SM00358">
    <property type="entry name" value="DSRM"/>
    <property type="match status" value="1"/>
</dbReference>
<dbReference type="SMART" id="SM00535">
    <property type="entry name" value="RIBOc"/>
    <property type="match status" value="1"/>
</dbReference>
<dbReference type="AlphaFoldDB" id="A0A6H1TU65"/>
<keyword evidence="5 15" id="KW-0963">Cytoplasm</keyword>
<dbReference type="Pfam" id="PF01936">
    <property type="entry name" value="NYN"/>
    <property type="match status" value="1"/>
</dbReference>
<dbReference type="GO" id="GO:0006364">
    <property type="term" value="P:rRNA processing"/>
    <property type="evidence" value="ECO:0007669"/>
    <property type="project" value="UniProtKB-UniRule"/>
</dbReference>
<evidence type="ECO:0000256" key="4">
    <source>
        <dbReference type="ARBA" id="ARBA00011738"/>
    </source>
</evidence>
<dbReference type="CDD" id="cd00593">
    <property type="entry name" value="RIBOc"/>
    <property type="match status" value="1"/>
</dbReference>
<dbReference type="EMBL" id="CP051167">
    <property type="protein sequence ID" value="QIZ70091.1"/>
    <property type="molecule type" value="Genomic_DNA"/>
</dbReference>
<evidence type="ECO:0000256" key="12">
    <source>
        <dbReference type="ARBA" id="ARBA00022801"/>
    </source>
</evidence>
<organism evidence="18 19">
    <name type="scientific">Oxynema aestuarii AP17</name>
    <dbReference type="NCBI Taxonomy" id="2064643"/>
    <lineage>
        <taxon>Bacteria</taxon>
        <taxon>Bacillati</taxon>
        <taxon>Cyanobacteriota</taxon>
        <taxon>Cyanophyceae</taxon>
        <taxon>Oscillatoriophycideae</taxon>
        <taxon>Oscillatoriales</taxon>
        <taxon>Oscillatoriaceae</taxon>
        <taxon>Oxynema</taxon>
        <taxon>Oxynema aestuarii</taxon>
    </lineage>
</organism>
<dbReference type="FunFam" id="3.30.160.20:FF:000003">
    <property type="entry name" value="Ribonuclease 3"/>
    <property type="match status" value="1"/>
</dbReference>
<dbReference type="InterPro" id="IPR000999">
    <property type="entry name" value="RNase_III_dom"/>
</dbReference>
<dbReference type="Pfam" id="PF14622">
    <property type="entry name" value="Ribonucleas_3_3"/>
    <property type="match status" value="1"/>
</dbReference>
<dbReference type="GO" id="GO:0006397">
    <property type="term" value="P:mRNA processing"/>
    <property type="evidence" value="ECO:0007669"/>
    <property type="project" value="UniProtKB-UniRule"/>
</dbReference>
<evidence type="ECO:0000256" key="14">
    <source>
        <dbReference type="ARBA" id="ARBA00022884"/>
    </source>
</evidence>
<dbReference type="PANTHER" id="PTHR11207:SF0">
    <property type="entry name" value="RIBONUCLEASE 3"/>
    <property type="match status" value="1"/>
</dbReference>
<feature type="binding site" evidence="15">
    <location>
        <position position="261"/>
    </location>
    <ligand>
        <name>Mg(2+)</name>
        <dbReference type="ChEBI" id="CHEBI:18420"/>
    </ligand>
</feature>
<keyword evidence="8 15" id="KW-0819">tRNA processing</keyword>
<dbReference type="PROSITE" id="PS00517">
    <property type="entry name" value="RNASE_3_1"/>
    <property type="match status" value="1"/>
</dbReference>
<evidence type="ECO:0000313" key="18">
    <source>
        <dbReference type="EMBL" id="QIZ70091.1"/>
    </source>
</evidence>
<evidence type="ECO:0000256" key="13">
    <source>
        <dbReference type="ARBA" id="ARBA00022842"/>
    </source>
</evidence>
<dbReference type="GO" id="GO:0005737">
    <property type="term" value="C:cytoplasm"/>
    <property type="evidence" value="ECO:0007669"/>
    <property type="project" value="UniProtKB-SubCell"/>
</dbReference>
<dbReference type="InterPro" id="IPR036389">
    <property type="entry name" value="RNase_III_sf"/>
</dbReference>
<dbReference type="CDD" id="cd10845">
    <property type="entry name" value="DSRM_RNAse_III_family"/>
    <property type="match status" value="1"/>
</dbReference>
<feature type="binding site" evidence="15">
    <location>
        <position position="185"/>
    </location>
    <ligand>
        <name>Mg(2+)</name>
        <dbReference type="ChEBI" id="CHEBI:18420"/>
    </ligand>
</feature>
<evidence type="ECO:0000256" key="2">
    <source>
        <dbReference type="ARBA" id="ARBA00004496"/>
    </source>
</evidence>
<evidence type="ECO:0000256" key="8">
    <source>
        <dbReference type="ARBA" id="ARBA00022694"/>
    </source>
</evidence>
<evidence type="ECO:0000256" key="1">
    <source>
        <dbReference type="ARBA" id="ARBA00000109"/>
    </source>
</evidence>
<dbReference type="GO" id="GO:0004525">
    <property type="term" value="F:ribonuclease III activity"/>
    <property type="evidence" value="ECO:0007669"/>
    <property type="project" value="UniProtKB-UniRule"/>
</dbReference>
<keyword evidence="10 15" id="KW-0479">Metal-binding</keyword>
<keyword evidence="7 15" id="KW-0507">mRNA processing</keyword>
<dbReference type="SUPFAM" id="SSF69065">
    <property type="entry name" value="RNase III domain-like"/>
    <property type="match status" value="1"/>
</dbReference>
<dbReference type="GO" id="GO:0008033">
    <property type="term" value="P:tRNA processing"/>
    <property type="evidence" value="ECO:0007669"/>
    <property type="project" value="UniProtKB-KW"/>
</dbReference>
<evidence type="ECO:0000256" key="7">
    <source>
        <dbReference type="ARBA" id="ARBA00022664"/>
    </source>
</evidence>
<feature type="domain" description="RNase III" evidence="17">
    <location>
        <begin position="155"/>
        <end position="272"/>
    </location>
</feature>
<evidence type="ECO:0000256" key="11">
    <source>
        <dbReference type="ARBA" id="ARBA00022759"/>
    </source>
</evidence>
<keyword evidence="19" id="KW-1185">Reference proteome</keyword>
<feature type="domain" description="DRBM" evidence="16">
    <location>
        <begin position="305"/>
        <end position="374"/>
    </location>
</feature>
<feature type="active site" evidence="15">
    <location>
        <position position="261"/>
    </location>
</feature>
<evidence type="ECO:0000256" key="9">
    <source>
        <dbReference type="ARBA" id="ARBA00022722"/>
    </source>
</evidence>
<comment type="cofactor">
    <cofactor evidence="15">
        <name>Mg(2+)</name>
        <dbReference type="ChEBI" id="CHEBI:18420"/>
    </cofactor>
</comment>
<evidence type="ECO:0000313" key="19">
    <source>
        <dbReference type="Proteomes" id="UP000500857"/>
    </source>
</evidence>
<keyword evidence="9 15" id="KW-0540">Nuclease</keyword>
<evidence type="ECO:0000256" key="15">
    <source>
        <dbReference type="HAMAP-Rule" id="MF_00104"/>
    </source>
</evidence>
<accession>A0A6H1TU65</accession>
<keyword evidence="15" id="KW-0699">rRNA-binding</keyword>
<dbReference type="FunFam" id="1.10.1520.10:FF:000001">
    <property type="entry name" value="Ribonuclease 3"/>
    <property type="match status" value="1"/>
</dbReference>
<gene>
    <name evidence="15 18" type="primary">rnc</name>
    <name evidence="18" type="ORF">HCG48_05500</name>
</gene>
<comment type="similarity">
    <text evidence="3">Belongs to the ribonuclease III family.</text>
</comment>
<dbReference type="PROSITE" id="PS50142">
    <property type="entry name" value="RNASE_3_2"/>
    <property type="match status" value="1"/>
</dbReference>
<dbReference type="GO" id="GO:0042802">
    <property type="term" value="F:identical protein binding"/>
    <property type="evidence" value="ECO:0007669"/>
    <property type="project" value="UniProtKB-ARBA"/>
</dbReference>
<dbReference type="EC" id="3.1.26.3" evidence="15"/>
<dbReference type="GO" id="GO:0019843">
    <property type="term" value="F:rRNA binding"/>
    <property type="evidence" value="ECO:0007669"/>
    <property type="project" value="UniProtKB-KW"/>
</dbReference>
<dbReference type="Gene3D" id="3.40.50.1010">
    <property type="entry name" value="5'-nuclease"/>
    <property type="match status" value="1"/>
</dbReference>
<evidence type="ECO:0000256" key="3">
    <source>
        <dbReference type="ARBA" id="ARBA00010183"/>
    </source>
</evidence>
<comment type="function">
    <text evidence="15">Digests double-stranded RNA. Involved in the processing of primary rRNA transcript to yield the immediate precursors to the large and small rRNAs (23S and 16S). Processes some mRNAs, and tRNAs when they are encoded in the rRNA operon. Processes pre-crRNA and tracrRNA of type II CRISPR loci if present in the organism.</text>
</comment>
<evidence type="ECO:0000259" key="16">
    <source>
        <dbReference type="PROSITE" id="PS50137"/>
    </source>
</evidence>
<keyword evidence="14 15" id="KW-0694">RNA-binding</keyword>
<keyword evidence="11 15" id="KW-0255">Endonuclease</keyword>
<evidence type="ECO:0000256" key="6">
    <source>
        <dbReference type="ARBA" id="ARBA00022552"/>
    </source>
</evidence>
<dbReference type="InterPro" id="IPR011907">
    <property type="entry name" value="RNase_III"/>
</dbReference>
<proteinExistence type="inferred from homology"/>
<name>A0A6H1TU65_9CYAN</name>
<feature type="active site" evidence="15">
    <location>
        <position position="189"/>
    </location>
</feature>
<dbReference type="InterPro" id="IPR021139">
    <property type="entry name" value="NYN"/>
</dbReference>
<dbReference type="GO" id="GO:0046872">
    <property type="term" value="F:metal ion binding"/>
    <property type="evidence" value="ECO:0007669"/>
    <property type="project" value="UniProtKB-KW"/>
</dbReference>
<dbReference type="Proteomes" id="UP000500857">
    <property type="component" value="Chromosome"/>
</dbReference>
<evidence type="ECO:0000256" key="5">
    <source>
        <dbReference type="ARBA" id="ARBA00022490"/>
    </source>
</evidence>
<dbReference type="KEGG" id="oxy:HCG48_05500"/>
<feature type="binding site" evidence="15">
    <location>
        <position position="258"/>
    </location>
    <ligand>
        <name>Mg(2+)</name>
        <dbReference type="ChEBI" id="CHEBI:18420"/>
    </ligand>
</feature>
<comment type="subunit">
    <text evidence="4 15">Homodimer.</text>
</comment>
<dbReference type="RefSeq" id="WP_168568248.1">
    <property type="nucleotide sequence ID" value="NZ_CP051167.1"/>
</dbReference>
<dbReference type="SUPFAM" id="SSF54768">
    <property type="entry name" value="dsRNA-binding domain-like"/>
    <property type="match status" value="1"/>
</dbReference>
<evidence type="ECO:0000259" key="17">
    <source>
        <dbReference type="PROSITE" id="PS50142"/>
    </source>
</evidence>
<dbReference type="Gene3D" id="3.30.160.20">
    <property type="match status" value="1"/>
</dbReference>